<accession>A0A0D1L4W7</accession>
<gene>
    <name evidence="5" type="ORF">SC09_Contig25orf00618</name>
</gene>
<dbReference type="EMBL" id="JXBC01000004">
    <property type="protein sequence ID" value="KIU10781.1"/>
    <property type="molecule type" value="Genomic_DNA"/>
</dbReference>
<evidence type="ECO:0000313" key="6">
    <source>
        <dbReference type="Proteomes" id="UP000032247"/>
    </source>
</evidence>
<dbReference type="PROSITE" id="PS51898">
    <property type="entry name" value="TYR_RECOMBINASE"/>
    <property type="match status" value="1"/>
</dbReference>
<proteinExistence type="inferred from homology"/>
<dbReference type="GO" id="GO:0006310">
    <property type="term" value="P:DNA recombination"/>
    <property type="evidence" value="ECO:0007669"/>
    <property type="project" value="UniProtKB-KW"/>
</dbReference>
<dbReference type="PANTHER" id="PTHR30349">
    <property type="entry name" value="PHAGE INTEGRASE-RELATED"/>
    <property type="match status" value="1"/>
</dbReference>
<dbReference type="Gene3D" id="1.10.150.130">
    <property type="match status" value="1"/>
</dbReference>
<protein>
    <submittedName>
        <fullName evidence="5">Uncharacterized protein</fullName>
    </submittedName>
</protein>
<dbReference type="Gene3D" id="1.10.443.10">
    <property type="entry name" value="Intergrase catalytic core"/>
    <property type="match status" value="1"/>
</dbReference>
<sequence>MSVKKLENGQYQVDVSFGFDPITGERIRTRPVASTRKEALELEAKLRREFQEERARKSRSVSFPTLISIYLANCEIDSKPNYYQNQKYIINKHISDYFLKSDIQKITHREITDFRKHLMETGLSNKSVNNIMTSLSKIFDTAVHEEILKRNPCDNVKRLPLTRKKMKFWRPEEFKKFISLIPQDQLLFKTFYTVAFLTGLRCGEMLALQWKDIDKILLEIDVHKSCTWLDGQFVVTTPKTKNSIRRVSINKKLLKLLESWKEAQEELFNELGIRHSHDTYIFQYKDTPSRKDIFSRKIKYFCKDSDLTPIRLHDFRHSHVALLIHQGEDYITIKERLGHGSVKTTIDVYGHLYPNKQKEMADKLDDLL</sequence>
<dbReference type="PATRIC" id="fig|1423.173.peg.2892"/>
<keyword evidence="4" id="KW-0233">DNA recombination</keyword>
<name>A0A0D1L4W7_BACIU</name>
<comment type="similarity">
    <text evidence="1">Belongs to the 'phage' integrase family.</text>
</comment>
<dbReference type="SUPFAM" id="SSF56349">
    <property type="entry name" value="DNA breaking-rejoining enzymes"/>
    <property type="match status" value="1"/>
</dbReference>
<dbReference type="PANTHER" id="PTHR30349:SF64">
    <property type="entry name" value="PROPHAGE INTEGRASE INTD-RELATED"/>
    <property type="match status" value="1"/>
</dbReference>
<dbReference type="InterPro" id="IPR044068">
    <property type="entry name" value="CB"/>
</dbReference>
<keyword evidence="3" id="KW-0238">DNA-binding</keyword>
<evidence type="ECO:0000256" key="1">
    <source>
        <dbReference type="ARBA" id="ARBA00008857"/>
    </source>
</evidence>
<keyword evidence="2" id="KW-0229">DNA integration</keyword>
<dbReference type="InterPro" id="IPR002104">
    <property type="entry name" value="Integrase_catalytic"/>
</dbReference>
<dbReference type="AlphaFoldDB" id="A0A0D1L4W7"/>
<organism evidence="5 6">
    <name type="scientific">Bacillus subtilis</name>
    <dbReference type="NCBI Taxonomy" id="1423"/>
    <lineage>
        <taxon>Bacteria</taxon>
        <taxon>Bacillati</taxon>
        <taxon>Bacillota</taxon>
        <taxon>Bacilli</taxon>
        <taxon>Bacillales</taxon>
        <taxon>Bacillaceae</taxon>
        <taxon>Bacillus</taxon>
    </lineage>
</organism>
<dbReference type="CDD" id="cd01189">
    <property type="entry name" value="INT_ICEBs1_C_like"/>
    <property type="match status" value="1"/>
</dbReference>
<evidence type="ECO:0000256" key="2">
    <source>
        <dbReference type="ARBA" id="ARBA00022908"/>
    </source>
</evidence>
<comment type="caution">
    <text evidence="5">The sequence shown here is derived from an EMBL/GenBank/DDBJ whole genome shotgun (WGS) entry which is preliminary data.</text>
</comment>
<dbReference type="GO" id="GO:0015074">
    <property type="term" value="P:DNA integration"/>
    <property type="evidence" value="ECO:0007669"/>
    <property type="project" value="UniProtKB-KW"/>
</dbReference>
<dbReference type="Pfam" id="PF14659">
    <property type="entry name" value="Phage_int_SAM_3"/>
    <property type="match status" value="1"/>
</dbReference>
<dbReference type="Pfam" id="PF00589">
    <property type="entry name" value="Phage_integrase"/>
    <property type="match status" value="1"/>
</dbReference>
<dbReference type="InterPro" id="IPR013762">
    <property type="entry name" value="Integrase-like_cat_sf"/>
</dbReference>
<dbReference type="GO" id="GO:0003677">
    <property type="term" value="F:DNA binding"/>
    <property type="evidence" value="ECO:0007669"/>
    <property type="project" value="UniProtKB-UniRule"/>
</dbReference>
<dbReference type="InterPro" id="IPR004107">
    <property type="entry name" value="Integrase_SAM-like_N"/>
</dbReference>
<dbReference type="InterPro" id="IPR050090">
    <property type="entry name" value="Tyrosine_recombinase_XerCD"/>
</dbReference>
<dbReference type="Proteomes" id="UP000032247">
    <property type="component" value="Unassembled WGS sequence"/>
</dbReference>
<evidence type="ECO:0000256" key="3">
    <source>
        <dbReference type="ARBA" id="ARBA00023125"/>
    </source>
</evidence>
<reference evidence="5 6" key="1">
    <citation type="submission" date="2014-12" db="EMBL/GenBank/DDBJ databases">
        <title>Comparative genome analysis of Bacillus coagulans HM-08, Clostridium butyricum HM-68, Bacillus subtilis HM-66 and Bacillus licheniformis BL-09.</title>
        <authorList>
            <person name="Zhang H."/>
        </authorList>
    </citation>
    <scope>NUCLEOTIDE SEQUENCE [LARGE SCALE GENOMIC DNA]</scope>
    <source>
        <strain evidence="5 6">HM-66</strain>
    </source>
</reference>
<dbReference type="PROSITE" id="PS51900">
    <property type="entry name" value="CB"/>
    <property type="match status" value="1"/>
</dbReference>
<dbReference type="InterPro" id="IPR010998">
    <property type="entry name" value="Integrase_recombinase_N"/>
</dbReference>
<dbReference type="InterPro" id="IPR011010">
    <property type="entry name" value="DNA_brk_join_enz"/>
</dbReference>
<evidence type="ECO:0000313" key="5">
    <source>
        <dbReference type="EMBL" id="KIU10781.1"/>
    </source>
</evidence>
<dbReference type="RefSeq" id="WP_014478905.1">
    <property type="nucleotide sequence ID" value="NZ_BAABSX010000002.1"/>
</dbReference>
<evidence type="ECO:0000256" key="4">
    <source>
        <dbReference type="ARBA" id="ARBA00023172"/>
    </source>
</evidence>